<sequence length="71" mass="8014">MFQAEMYRNIARTTGDSVSTIKRLGFLIANPSQPISDPEAEHLGPHVIDWDEFEAHQEEFDATTSFDFAAL</sequence>
<protein>
    <submittedName>
        <fullName evidence="1">Uncharacterized protein</fullName>
    </submittedName>
</protein>
<keyword evidence="2" id="KW-1185">Reference proteome</keyword>
<evidence type="ECO:0000313" key="2">
    <source>
        <dbReference type="Proteomes" id="UP000319908"/>
    </source>
</evidence>
<organism evidence="1 2">
    <name type="scientific">Allorhodopirellula heiligendammensis</name>
    <dbReference type="NCBI Taxonomy" id="2714739"/>
    <lineage>
        <taxon>Bacteria</taxon>
        <taxon>Pseudomonadati</taxon>
        <taxon>Planctomycetota</taxon>
        <taxon>Planctomycetia</taxon>
        <taxon>Pirellulales</taxon>
        <taxon>Pirellulaceae</taxon>
        <taxon>Allorhodopirellula</taxon>
    </lineage>
</organism>
<proteinExistence type="predicted"/>
<reference evidence="1 2" key="1">
    <citation type="journal article" date="2020" name="Antonie Van Leeuwenhoek">
        <title>Rhodopirellula heiligendammensis sp. nov., Rhodopirellula pilleata sp. nov., and Rhodopirellula solitaria sp. nov. isolated from natural or artificial marine surfaces in Northern Germany and California, USA, and emended description of the genus Rhodopirellula.</title>
        <authorList>
            <person name="Kallscheuer N."/>
            <person name="Wiegand S."/>
            <person name="Jogler M."/>
            <person name="Boedeker C."/>
            <person name="Peeters S.H."/>
            <person name="Rast P."/>
            <person name="Heuer A."/>
            <person name="Jetten M.S.M."/>
            <person name="Rohde M."/>
            <person name="Jogler C."/>
        </authorList>
    </citation>
    <scope>NUCLEOTIDE SEQUENCE [LARGE SCALE GENOMIC DNA]</scope>
    <source>
        <strain evidence="1 2">Poly21</strain>
    </source>
</reference>
<dbReference type="OrthoDB" id="281889at2"/>
<name>A0A5C6B5L2_9BACT</name>
<evidence type="ECO:0000313" key="1">
    <source>
        <dbReference type="EMBL" id="TWU06556.1"/>
    </source>
</evidence>
<accession>A0A5C6B5L2</accession>
<gene>
    <name evidence="1" type="ORF">Poly21_56230</name>
</gene>
<dbReference type="Proteomes" id="UP000319908">
    <property type="component" value="Unassembled WGS sequence"/>
</dbReference>
<dbReference type="RefSeq" id="WP_146410037.1">
    <property type="nucleotide sequence ID" value="NZ_SJPU01000012.1"/>
</dbReference>
<dbReference type="EMBL" id="SJPU01000012">
    <property type="protein sequence ID" value="TWU06556.1"/>
    <property type="molecule type" value="Genomic_DNA"/>
</dbReference>
<comment type="caution">
    <text evidence="1">The sequence shown here is derived from an EMBL/GenBank/DDBJ whole genome shotgun (WGS) entry which is preliminary data.</text>
</comment>
<dbReference type="AlphaFoldDB" id="A0A5C6B5L2"/>